<dbReference type="SUPFAM" id="SSF55874">
    <property type="entry name" value="ATPase domain of HSP90 chaperone/DNA topoisomerase II/histidine kinase"/>
    <property type="match status" value="1"/>
</dbReference>
<evidence type="ECO:0000256" key="3">
    <source>
        <dbReference type="ARBA" id="ARBA00023012"/>
    </source>
</evidence>
<dbReference type="InterPro" id="IPR036890">
    <property type="entry name" value="HATPase_C_sf"/>
</dbReference>
<keyword evidence="4" id="KW-0472">Membrane</keyword>
<dbReference type="EMBL" id="JANTHX010000007">
    <property type="protein sequence ID" value="MCS0499684.1"/>
    <property type="molecule type" value="Genomic_DNA"/>
</dbReference>
<keyword evidence="1" id="KW-0808">Transferase</keyword>
<dbReference type="Proteomes" id="UP001205337">
    <property type="component" value="Unassembled WGS sequence"/>
</dbReference>
<accession>A0ABT1ZG75</accession>
<feature type="transmembrane region" description="Helical" evidence="4">
    <location>
        <begin position="64"/>
        <end position="83"/>
    </location>
</feature>
<evidence type="ECO:0000259" key="5">
    <source>
        <dbReference type="Pfam" id="PF02518"/>
    </source>
</evidence>
<gene>
    <name evidence="6" type="ORF">NUH29_08995</name>
</gene>
<evidence type="ECO:0000256" key="1">
    <source>
        <dbReference type="ARBA" id="ARBA00022679"/>
    </source>
</evidence>
<name>A0ABT1ZG75_9MICO</name>
<dbReference type="Pfam" id="PF02518">
    <property type="entry name" value="HATPase_c"/>
    <property type="match status" value="1"/>
</dbReference>
<evidence type="ECO:0000313" key="7">
    <source>
        <dbReference type="Proteomes" id="UP001205337"/>
    </source>
</evidence>
<sequence length="408" mass="41589">MSAAPPPPSGLEAPAGGGWIFPMREAAGSTRAALVSGASALSLVLLGLLATLGIILAAAVPESVAWWILPPLALLAACCVAAWRWDPIPVLGYFALAGAVAAALAALTVAVADSPIQAAAGTAGFLLSMTTNVAVLIGAASDRWTGGIAGALGGYALGEGTMAITAALVGLPYRLDLPPIAIAVGVAVGYAFVPLARRRSRRSTASLDAADHRTRARRLRELEGRESIAVLHDTLLGELAALSHREPGPLSETDRERVVASLESSAMLPLLRDEPEPGFAEIASQLLAIGAAGGVRLRLEGDLAALDSIADPLGPALHAALEQCVVNVARHAGVTEAWLAVSRSGDELSITVVDEGVGFDPDAVPHDRLGLSESVRGRIERLGGTVRVWSSPGAGTSVHLVVPWGAGG</sequence>
<evidence type="ECO:0000256" key="4">
    <source>
        <dbReference type="SAM" id="Phobius"/>
    </source>
</evidence>
<feature type="transmembrane region" description="Helical" evidence="4">
    <location>
        <begin position="32"/>
        <end position="58"/>
    </location>
</feature>
<keyword evidence="7" id="KW-1185">Reference proteome</keyword>
<dbReference type="InterPro" id="IPR003594">
    <property type="entry name" value="HATPase_dom"/>
</dbReference>
<keyword evidence="2" id="KW-0418">Kinase</keyword>
<dbReference type="PANTHER" id="PTHR24421:SF58">
    <property type="entry name" value="SIGNAL TRANSDUCTION HISTIDINE-PROTEIN KINASE_PHOSPHATASE UHPB"/>
    <property type="match status" value="1"/>
</dbReference>
<evidence type="ECO:0000313" key="6">
    <source>
        <dbReference type="EMBL" id="MCS0499684.1"/>
    </source>
</evidence>
<feature type="transmembrane region" description="Helical" evidence="4">
    <location>
        <begin position="152"/>
        <end position="171"/>
    </location>
</feature>
<feature type="transmembrane region" description="Helical" evidence="4">
    <location>
        <begin position="90"/>
        <end position="112"/>
    </location>
</feature>
<feature type="transmembrane region" description="Helical" evidence="4">
    <location>
        <begin position="118"/>
        <end position="140"/>
    </location>
</feature>
<dbReference type="CDD" id="cd16917">
    <property type="entry name" value="HATPase_UhpB-NarQ-NarX-like"/>
    <property type="match status" value="1"/>
</dbReference>
<dbReference type="Gene3D" id="3.30.565.10">
    <property type="entry name" value="Histidine kinase-like ATPase, C-terminal domain"/>
    <property type="match status" value="1"/>
</dbReference>
<proteinExistence type="predicted"/>
<dbReference type="PANTHER" id="PTHR24421">
    <property type="entry name" value="NITRATE/NITRITE SENSOR PROTEIN NARX-RELATED"/>
    <property type="match status" value="1"/>
</dbReference>
<dbReference type="RefSeq" id="WP_258798750.1">
    <property type="nucleotide sequence ID" value="NZ_JANTHX010000007.1"/>
</dbReference>
<evidence type="ECO:0000256" key="2">
    <source>
        <dbReference type="ARBA" id="ARBA00022777"/>
    </source>
</evidence>
<keyword evidence="3" id="KW-0902">Two-component regulatory system</keyword>
<reference evidence="6 7" key="1">
    <citation type="submission" date="2022-08" db="EMBL/GenBank/DDBJ databases">
        <authorList>
            <person name="Li F."/>
        </authorList>
    </citation>
    <scope>NUCLEOTIDE SEQUENCE [LARGE SCALE GENOMIC DNA]</scope>
    <source>
        <strain evidence="6 7">10F1B-8-1</strain>
    </source>
</reference>
<feature type="transmembrane region" description="Helical" evidence="4">
    <location>
        <begin position="177"/>
        <end position="196"/>
    </location>
</feature>
<protein>
    <recommendedName>
        <fullName evidence="5">Histidine kinase/HSP90-like ATPase domain-containing protein</fullName>
    </recommendedName>
</protein>
<dbReference type="InterPro" id="IPR050482">
    <property type="entry name" value="Sensor_HK_TwoCompSys"/>
</dbReference>
<keyword evidence="4" id="KW-0812">Transmembrane</keyword>
<organism evidence="6 7">
    <name type="scientific">Protaetiibacter mangrovi</name>
    <dbReference type="NCBI Taxonomy" id="2970926"/>
    <lineage>
        <taxon>Bacteria</taxon>
        <taxon>Bacillati</taxon>
        <taxon>Actinomycetota</taxon>
        <taxon>Actinomycetes</taxon>
        <taxon>Micrococcales</taxon>
        <taxon>Microbacteriaceae</taxon>
        <taxon>Protaetiibacter</taxon>
    </lineage>
</organism>
<feature type="domain" description="Histidine kinase/HSP90-like ATPase" evidence="5">
    <location>
        <begin position="316"/>
        <end position="403"/>
    </location>
</feature>
<comment type="caution">
    <text evidence="6">The sequence shown here is derived from an EMBL/GenBank/DDBJ whole genome shotgun (WGS) entry which is preliminary data.</text>
</comment>
<keyword evidence="4" id="KW-1133">Transmembrane helix</keyword>